<accession>A0A366DTQ2</accession>
<evidence type="ECO:0000256" key="1">
    <source>
        <dbReference type="ARBA" id="ARBA00022801"/>
    </source>
</evidence>
<comment type="caution">
    <text evidence="3">The sequence shown here is derived from an EMBL/GenBank/DDBJ whole genome shotgun (WGS) entry which is preliminary data.</text>
</comment>
<dbReference type="GO" id="GO:0016787">
    <property type="term" value="F:hydrolase activity"/>
    <property type="evidence" value="ECO:0007669"/>
    <property type="project" value="UniProtKB-KW"/>
</dbReference>
<dbReference type="PANTHER" id="PTHR43540">
    <property type="entry name" value="PEROXYUREIDOACRYLATE/UREIDOACRYLATE AMIDOHYDROLASE-RELATED"/>
    <property type="match status" value="1"/>
</dbReference>
<evidence type="ECO:0000313" key="3">
    <source>
        <dbReference type="EMBL" id="RBO93463.1"/>
    </source>
</evidence>
<sequence length="185" mass="20439">MISSTPALLIIDMQKAIDDPKWGRRGQPQTEANLQRLLEAWRERRLPVVHIRHDSTDPQSPYRAGTEGNDFKAEVEPQIGEPVVDKRTNSAFIGTDLMDVLDELQIRSLVIGGVLLENSVDATVRMAANLGFEVIIPQDAVASTERTDLNGRVWSADDVHALTLAVLQGEYAQIQTTETVIGMLP</sequence>
<organism evidence="3 4">
    <name type="scientific">Pseudochrobactrum asaccharolyticum</name>
    <dbReference type="NCBI Taxonomy" id="354351"/>
    <lineage>
        <taxon>Bacteria</taxon>
        <taxon>Pseudomonadati</taxon>
        <taxon>Pseudomonadota</taxon>
        <taxon>Alphaproteobacteria</taxon>
        <taxon>Hyphomicrobiales</taxon>
        <taxon>Brucellaceae</taxon>
        <taxon>Pseudochrobactrum</taxon>
    </lineage>
</organism>
<dbReference type="InterPro" id="IPR000868">
    <property type="entry name" value="Isochorismatase-like_dom"/>
</dbReference>
<dbReference type="InterPro" id="IPR050272">
    <property type="entry name" value="Isochorismatase-like_hydrls"/>
</dbReference>
<reference evidence="3 4" key="1">
    <citation type="submission" date="2018-06" db="EMBL/GenBank/DDBJ databases">
        <title>Genomic Encyclopedia of Type Strains, Phase IV (KMG-IV): sequencing the most valuable type-strain genomes for metagenomic binning, comparative biology and taxonomic classification.</title>
        <authorList>
            <person name="Goeker M."/>
        </authorList>
    </citation>
    <scope>NUCLEOTIDE SEQUENCE [LARGE SCALE GENOMIC DNA]</scope>
    <source>
        <strain evidence="3 4">DSM 25619</strain>
    </source>
</reference>
<gene>
    <name evidence="3" type="ORF">DFR47_105181</name>
</gene>
<name>A0A366DTQ2_9HYPH</name>
<dbReference type="SUPFAM" id="SSF52499">
    <property type="entry name" value="Isochorismatase-like hydrolases"/>
    <property type="match status" value="1"/>
</dbReference>
<evidence type="ECO:0000259" key="2">
    <source>
        <dbReference type="Pfam" id="PF00857"/>
    </source>
</evidence>
<dbReference type="OrthoDB" id="9794942at2"/>
<keyword evidence="4" id="KW-1185">Reference proteome</keyword>
<dbReference type="AlphaFoldDB" id="A0A366DTQ2"/>
<dbReference type="RefSeq" id="WP_113945179.1">
    <property type="nucleotide sequence ID" value="NZ_JBHEEG010000006.1"/>
</dbReference>
<dbReference type="Pfam" id="PF00857">
    <property type="entry name" value="Isochorismatase"/>
    <property type="match status" value="1"/>
</dbReference>
<dbReference type="CDD" id="cd01014">
    <property type="entry name" value="nicotinamidase_related"/>
    <property type="match status" value="1"/>
</dbReference>
<protein>
    <submittedName>
        <fullName evidence="3">Nicotinamidase-related amidase</fullName>
    </submittedName>
</protein>
<keyword evidence="1" id="KW-0378">Hydrolase</keyword>
<dbReference type="Proteomes" id="UP000252893">
    <property type="component" value="Unassembled WGS sequence"/>
</dbReference>
<dbReference type="Gene3D" id="3.40.50.850">
    <property type="entry name" value="Isochorismatase-like"/>
    <property type="match status" value="1"/>
</dbReference>
<dbReference type="PANTHER" id="PTHR43540:SF1">
    <property type="entry name" value="ISOCHORISMATASE HYDROLASE"/>
    <property type="match status" value="1"/>
</dbReference>
<proteinExistence type="predicted"/>
<evidence type="ECO:0000313" key="4">
    <source>
        <dbReference type="Proteomes" id="UP000252893"/>
    </source>
</evidence>
<feature type="domain" description="Isochorismatase-like" evidence="2">
    <location>
        <begin position="7"/>
        <end position="147"/>
    </location>
</feature>
<dbReference type="EMBL" id="QNRH01000005">
    <property type="protein sequence ID" value="RBO93463.1"/>
    <property type="molecule type" value="Genomic_DNA"/>
</dbReference>
<dbReference type="InterPro" id="IPR036380">
    <property type="entry name" value="Isochorismatase-like_sf"/>
</dbReference>